<evidence type="ECO:0000259" key="2">
    <source>
        <dbReference type="Pfam" id="PF13768"/>
    </source>
</evidence>
<feature type="region of interest" description="Disordered" evidence="1">
    <location>
        <begin position="1"/>
        <end position="59"/>
    </location>
</feature>
<dbReference type="KEGG" id="agv:OJF2_42340"/>
<sequence length="387" mass="39820">MSRHPRGADPVMQIRFSFESDEESPPRGRAHEGRDGRGAAGREGPAEPPRAGFGETPLTDPRSLGSSALVHLLIVLAASLTVLHAAMPREAERPAPLRGDIGPADTRADQGRVPGTGGGSPGEVGGLGSVEFRAPAAGSDPRGPGPDPAADALINEILPDRAPRDLERALPGPQTTGIGLTPGPGTGGGGGSGGGSGGGVGRGTGPGTEFFGARENAHSFAYVIDCSGSMVARDSLGVAKRELMSSLNPLPPDARFAVVFYNLKVRILADPSGQQGMMPATTRNKGRVEAQLRTVGPDGGTDHMLALRTALGLKPEVIFFLTDADQMTNTDVDRILPLAGGVRIQAVEFGRGSDLGGGTPLRRLATTTGGTYRYIDVMNFPKSAGGF</sequence>
<dbReference type="Gene3D" id="3.40.50.410">
    <property type="entry name" value="von Willebrand factor, type A domain"/>
    <property type="match status" value="1"/>
</dbReference>
<evidence type="ECO:0000313" key="4">
    <source>
        <dbReference type="Proteomes" id="UP000324233"/>
    </source>
</evidence>
<dbReference type="SUPFAM" id="SSF53300">
    <property type="entry name" value="vWA-like"/>
    <property type="match status" value="1"/>
</dbReference>
<feature type="domain" description="VWFA" evidence="2">
    <location>
        <begin position="223"/>
        <end position="373"/>
    </location>
</feature>
<name>A0A5B9W693_9BACT</name>
<proteinExistence type="predicted"/>
<keyword evidence="4" id="KW-1185">Reference proteome</keyword>
<evidence type="ECO:0000313" key="3">
    <source>
        <dbReference type="EMBL" id="QEH35679.1"/>
    </source>
</evidence>
<evidence type="ECO:0000256" key="1">
    <source>
        <dbReference type="SAM" id="MobiDB-lite"/>
    </source>
</evidence>
<feature type="compositionally biased region" description="Basic and acidic residues" evidence="1">
    <location>
        <begin position="24"/>
        <end position="37"/>
    </location>
</feature>
<dbReference type="EMBL" id="CP042997">
    <property type="protein sequence ID" value="QEH35679.1"/>
    <property type="molecule type" value="Genomic_DNA"/>
</dbReference>
<feature type="region of interest" description="Disordered" evidence="1">
    <location>
        <begin position="171"/>
        <end position="206"/>
    </location>
</feature>
<feature type="compositionally biased region" description="Gly residues" evidence="1">
    <location>
        <begin position="114"/>
        <end position="128"/>
    </location>
</feature>
<protein>
    <recommendedName>
        <fullName evidence="2">VWFA domain-containing protein</fullName>
    </recommendedName>
</protein>
<dbReference type="Proteomes" id="UP000324233">
    <property type="component" value="Chromosome"/>
</dbReference>
<feature type="compositionally biased region" description="Gly residues" evidence="1">
    <location>
        <begin position="180"/>
        <end position="206"/>
    </location>
</feature>
<dbReference type="Pfam" id="PF13768">
    <property type="entry name" value="VWA_3"/>
    <property type="match status" value="1"/>
</dbReference>
<feature type="region of interest" description="Disordered" evidence="1">
    <location>
        <begin position="91"/>
        <end position="151"/>
    </location>
</feature>
<dbReference type="InterPro" id="IPR002035">
    <property type="entry name" value="VWF_A"/>
</dbReference>
<feature type="compositionally biased region" description="Low complexity" evidence="1">
    <location>
        <begin position="129"/>
        <end position="151"/>
    </location>
</feature>
<dbReference type="InterPro" id="IPR036465">
    <property type="entry name" value="vWFA_dom_sf"/>
</dbReference>
<dbReference type="AlphaFoldDB" id="A0A5B9W693"/>
<organism evidence="3 4">
    <name type="scientific">Aquisphaera giovannonii</name>
    <dbReference type="NCBI Taxonomy" id="406548"/>
    <lineage>
        <taxon>Bacteria</taxon>
        <taxon>Pseudomonadati</taxon>
        <taxon>Planctomycetota</taxon>
        <taxon>Planctomycetia</taxon>
        <taxon>Isosphaerales</taxon>
        <taxon>Isosphaeraceae</taxon>
        <taxon>Aquisphaera</taxon>
    </lineage>
</organism>
<accession>A0A5B9W693</accession>
<dbReference type="RefSeq" id="WP_246196086.1">
    <property type="nucleotide sequence ID" value="NZ_CP042997.1"/>
</dbReference>
<gene>
    <name evidence="3" type="ORF">OJF2_42340</name>
</gene>
<reference evidence="3 4" key="1">
    <citation type="submission" date="2019-08" db="EMBL/GenBank/DDBJ databases">
        <title>Deep-cultivation of Planctomycetes and their phenomic and genomic characterization uncovers novel biology.</title>
        <authorList>
            <person name="Wiegand S."/>
            <person name="Jogler M."/>
            <person name="Boedeker C."/>
            <person name="Pinto D."/>
            <person name="Vollmers J."/>
            <person name="Rivas-Marin E."/>
            <person name="Kohn T."/>
            <person name="Peeters S.H."/>
            <person name="Heuer A."/>
            <person name="Rast P."/>
            <person name="Oberbeckmann S."/>
            <person name="Bunk B."/>
            <person name="Jeske O."/>
            <person name="Meyerdierks A."/>
            <person name="Storesund J.E."/>
            <person name="Kallscheuer N."/>
            <person name="Luecker S."/>
            <person name="Lage O.M."/>
            <person name="Pohl T."/>
            <person name="Merkel B.J."/>
            <person name="Hornburger P."/>
            <person name="Mueller R.-W."/>
            <person name="Bruemmer F."/>
            <person name="Labrenz M."/>
            <person name="Spormann A.M."/>
            <person name="Op den Camp H."/>
            <person name="Overmann J."/>
            <person name="Amann R."/>
            <person name="Jetten M.S.M."/>
            <person name="Mascher T."/>
            <person name="Medema M.H."/>
            <person name="Devos D.P."/>
            <person name="Kaster A.-K."/>
            <person name="Ovreas L."/>
            <person name="Rohde M."/>
            <person name="Galperin M.Y."/>
            <person name="Jogler C."/>
        </authorList>
    </citation>
    <scope>NUCLEOTIDE SEQUENCE [LARGE SCALE GENOMIC DNA]</scope>
    <source>
        <strain evidence="3 4">OJF2</strain>
    </source>
</reference>